<proteinExistence type="predicted"/>
<dbReference type="Proteomes" id="UP001420932">
    <property type="component" value="Unassembled WGS sequence"/>
</dbReference>
<protein>
    <submittedName>
        <fullName evidence="2">Uncharacterized protein</fullName>
    </submittedName>
</protein>
<organism evidence="2 3">
    <name type="scientific">Stephania yunnanensis</name>
    <dbReference type="NCBI Taxonomy" id="152371"/>
    <lineage>
        <taxon>Eukaryota</taxon>
        <taxon>Viridiplantae</taxon>
        <taxon>Streptophyta</taxon>
        <taxon>Embryophyta</taxon>
        <taxon>Tracheophyta</taxon>
        <taxon>Spermatophyta</taxon>
        <taxon>Magnoliopsida</taxon>
        <taxon>Ranunculales</taxon>
        <taxon>Menispermaceae</taxon>
        <taxon>Menispermoideae</taxon>
        <taxon>Cissampelideae</taxon>
        <taxon>Stephania</taxon>
    </lineage>
</organism>
<reference evidence="2 3" key="1">
    <citation type="submission" date="2024-01" db="EMBL/GenBank/DDBJ databases">
        <title>Genome assemblies of Stephania.</title>
        <authorList>
            <person name="Yang L."/>
        </authorList>
    </citation>
    <scope>NUCLEOTIDE SEQUENCE [LARGE SCALE GENOMIC DNA]</scope>
    <source>
        <strain evidence="2">YNDBR</strain>
        <tissue evidence="2">Leaf</tissue>
    </source>
</reference>
<dbReference type="PANTHER" id="PTHR47188">
    <property type="entry name" value="PROTEIN TAR1"/>
    <property type="match status" value="1"/>
</dbReference>
<comment type="caution">
    <text evidence="2">The sequence shown here is derived from an EMBL/GenBank/DDBJ whole genome shotgun (WGS) entry which is preliminary data.</text>
</comment>
<sequence length="139" mass="14698">MSTPWSVFQDGRMGSPQPTPRARSTGGTPNGARFSPRSQSNDVSTGITTTRALAAAAIRVGPHPESIGGPAHHRSASDRGASPPPSASSRQFQALFDSLFKVLFIFPLAVLVRYRTLAAFSLGRNLPPDGAAFPNNPTR</sequence>
<dbReference type="GO" id="GO:0043457">
    <property type="term" value="P:regulation of cellular respiration"/>
    <property type="evidence" value="ECO:0007669"/>
    <property type="project" value="InterPro"/>
</dbReference>
<dbReference type="AlphaFoldDB" id="A0AAP0KYZ4"/>
<accession>A0AAP0KYZ4</accession>
<dbReference type="EMBL" id="JBBNAF010000003">
    <property type="protein sequence ID" value="KAK9160457.1"/>
    <property type="molecule type" value="Genomic_DNA"/>
</dbReference>
<evidence type="ECO:0000256" key="1">
    <source>
        <dbReference type="SAM" id="MobiDB-lite"/>
    </source>
</evidence>
<name>A0AAP0KYZ4_9MAGN</name>
<keyword evidence="3" id="KW-1185">Reference proteome</keyword>
<dbReference type="PANTHER" id="PTHR47188:SF1">
    <property type="entry name" value="PROTEIN TAR1"/>
    <property type="match status" value="1"/>
</dbReference>
<evidence type="ECO:0000313" key="2">
    <source>
        <dbReference type="EMBL" id="KAK9160457.1"/>
    </source>
</evidence>
<evidence type="ECO:0000313" key="3">
    <source>
        <dbReference type="Proteomes" id="UP001420932"/>
    </source>
</evidence>
<gene>
    <name evidence="2" type="ORF">Syun_006798</name>
</gene>
<dbReference type="InterPro" id="IPR044792">
    <property type="entry name" value="TAR1"/>
</dbReference>
<feature type="region of interest" description="Disordered" evidence="1">
    <location>
        <begin position="1"/>
        <end position="46"/>
    </location>
</feature>
<feature type="region of interest" description="Disordered" evidence="1">
    <location>
        <begin position="58"/>
        <end position="89"/>
    </location>
</feature>